<organism evidence="8 9">
    <name type="scientific">Bellilinea caldifistulae</name>
    <dbReference type="NCBI Taxonomy" id="360411"/>
    <lineage>
        <taxon>Bacteria</taxon>
        <taxon>Bacillati</taxon>
        <taxon>Chloroflexota</taxon>
        <taxon>Anaerolineae</taxon>
        <taxon>Anaerolineales</taxon>
        <taxon>Anaerolineaceae</taxon>
        <taxon>Bellilinea</taxon>
    </lineage>
</organism>
<feature type="domain" description="L,D-TPase catalytic" evidence="7">
    <location>
        <begin position="177"/>
        <end position="319"/>
    </location>
</feature>
<dbReference type="SUPFAM" id="SSF141523">
    <property type="entry name" value="L,D-transpeptidase catalytic domain-like"/>
    <property type="match status" value="1"/>
</dbReference>
<dbReference type="Gene3D" id="2.40.440.10">
    <property type="entry name" value="L,D-transpeptidase catalytic domain-like"/>
    <property type="match status" value="1"/>
</dbReference>
<name>A0A0P6XP22_9CHLR</name>
<feature type="active site" description="Nucleophile" evidence="6">
    <location>
        <position position="280"/>
    </location>
</feature>
<dbReference type="Proteomes" id="UP000050514">
    <property type="component" value="Unassembled WGS sequence"/>
</dbReference>
<evidence type="ECO:0000313" key="8">
    <source>
        <dbReference type="EMBL" id="KPL70787.1"/>
    </source>
</evidence>
<dbReference type="AlphaFoldDB" id="A0A0P6XP22"/>
<keyword evidence="5 6" id="KW-0961">Cell wall biogenesis/degradation</keyword>
<accession>A0A0P6XP22</accession>
<evidence type="ECO:0000256" key="4">
    <source>
        <dbReference type="ARBA" id="ARBA00022984"/>
    </source>
</evidence>
<dbReference type="InterPro" id="IPR005490">
    <property type="entry name" value="LD_TPept_cat_dom"/>
</dbReference>
<evidence type="ECO:0000256" key="6">
    <source>
        <dbReference type="PROSITE-ProRule" id="PRU01373"/>
    </source>
</evidence>
<evidence type="ECO:0000256" key="2">
    <source>
        <dbReference type="ARBA" id="ARBA00022679"/>
    </source>
</evidence>
<dbReference type="PROSITE" id="PS52029">
    <property type="entry name" value="LD_TPASE"/>
    <property type="match status" value="1"/>
</dbReference>
<gene>
    <name evidence="8" type="ORF">AC812_16720</name>
</gene>
<protein>
    <recommendedName>
        <fullName evidence="7">L,D-TPase catalytic domain-containing protein</fullName>
    </recommendedName>
</protein>
<feature type="active site" description="Proton donor/acceptor" evidence="6">
    <location>
        <position position="264"/>
    </location>
</feature>
<comment type="pathway">
    <text evidence="1 6">Cell wall biogenesis; peptidoglycan biosynthesis.</text>
</comment>
<dbReference type="GO" id="GO:0071555">
    <property type="term" value="P:cell wall organization"/>
    <property type="evidence" value="ECO:0007669"/>
    <property type="project" value="UniProtKB-UniRule"/>
</dbReference>
<dbReference type="GO" id="GO:0016740">
    <property type="term" value="F:transferase activity"/>
    <property type="evidence" value="ECO:0007669"/>
    <property type="project" value="UniProtKB-KW"/>
</dbReference>
<dbReference type="UniPathway" id="UPA00219"/>
<dbReference type="Pfam" id="PF03734">
    <property type="entry name" value="YkuD"/>
    <property type="match status" value="1"/>
</dbReference>
<reference evidence="8 9" key="1">
    <citation type="submission" date="2015-07" db="EMBL/GenBank/DDBJ databases">
        <title>Draft genome of Bellilinea caldifistulae DSM 17877.</title>
        <authorList>
            <person name="Hemp J."/>
            <person name="Ward L.M."/>
            <person name="Pace L.A."/>
            <person name="Fischer W.W."/>
        </authorList>
    </citation>
    <scope>NUCLEOTIDE SEQUENCE [LARGE SCALE GENOMIC DNA]</scope>
    <source>
        <strain evidence="8 9">GOMI-1</strain>
    </source>
</reference>
<dbReference type="GO" id="GO:0018104">
    <property type="term" value="P:peptidoglycan-protein cross-linking"/>
    <property type="evidence" value="ECO:0007669"/>
    <property type="project" value="TreeGrafter"/>
</dbReference>
<dbReference type="InterPro" id="IPR038063">
    <property type="entry name" value="Transpep_catalytic_dom"/>
</dbReference>
<comment type="caution">
    <text evidence="8">The sequence shown here is derived from an EMBL/GenBank/DDBJ whole genome shotgun (WGS) entry which is preliminary data.</text>
</comment>
<dbReference type="PANTHER" id="PTHR30582">
    <property type="entry name" value="L,D-TRANSPEPTIDASE"/>
    <property type="match status" value="1"/>
</dbReference>
<dbReference type="STRING" id="360411.AC812_16720"/>
<dbReference type="GO" id="GO:0008360">
    <property type="term" value="P:regulation of cell shape"/>
    <property type="evidence" value="ECO:0007669"/>
    <property type="project" value="UniProtKB-UniRule"/>
</dbReference>
<evidence type="ECO:0000256" key="3">
    <source>
        <dbReference type="ARBA" id="ARBA00022960"/>
    </source>
</evidence>
<keyword evidence="9" id="KW-1185">Reference proteome</keyword>
<keyword evidence="2" id="KW-0808">Transferase</keyword>
<keyword evidence="4 6" id="KW-0573">Peptidoglycan synthesis</keyword>
<evidence type="ECO:0000259" key="7">
    <source>
        <dbReference type="PROSITE" id="PS52029"/>
    </source>
</evidence>
<evidence type="ECO:0000313" key="9">
    <source>
        <dbReference type="Proteomes" id="UP000050514"/>
    </source>
</evidence>
<dbReference type="PANTHER" id="PTHR30582:SF2">
    <property type="entry name" value="L,D-TRANSPEPTIDASE YCIB-RELATED"/>
    <property type="match status" value="1"/>
</dbReference>
<sequence length="321" mass="36037">MGKVNIRKKPSVDADSLGELYEDAVVIWLREVIGEAPLGRQSRRWVETPDGYIYAPSLQPVKNQPNQPITDLPMSSIGRGMWVEVTIPHTQIFLENRSPASPWLKYTIEYNTVPRLYYSQILWVDDVRTNSQGQILYRVNERFGSYGDVFWAAAEAFRPLKPEELEPIHPEVENKRIVVDVTPTRQILSCYEGRSEVFSCLISSGAIWNAAGEIVEAWRTPLGSHPIWRKSISIHMSGGQTGTGYDLPGVAWTTLFTGEGVAIHSTFWHNDFGTPRSRGCINCAPEDAHFIFRWTTPIVPLDPGDVQVGMPGGTIVDVIEK</sequence>
<evidence type="ECO:0000256" key="1">
    <source>
        <dbReference type="ARBA" id="ARBA00004752"/>
    </source>
</evidence>
<dbReference type="InterPro" id="IPR050979">
    <property type="entry name" value="LD-transpeptidase"/>
</dbReference>
<dbReference type="GO" id="GO:0071972">
    <property type="term" value="F:peptidoglycan L,D-transpeptidase activity"/>
    <property type="evidence" value="ECO:0007669"/>
    <property type="project" value="TreeGrafter"/>
</dbReference>
<keyword evidence="3 6" id="KW-0133">Cell shape</keyword>
<dbReference type="CDD" id="cd16913">
    <property type="entry name" value="YkuD_like"/>
    <property type="match status" value="1"/>
</dbReference>
<dbReference type="EMBL" id="LGHJ01000029">
    <property type="protein sequence ID" value="KPL70787.1"/>
    <property type="molecule type" value="Genomic_DNA"/>
</dbReference>
<evidence type="ECO:0000256" key="5">
    <source>
        <dbReference type="ARBA" id="ARBA00023316"/>
    </source>
</evidence>
<proteinExistence type="predicted"/>
<dbReference type="GO" id="GO:0005576">
    <property type="term" value="C:extracellular region"/>
    <property type="evidence" value="ECO:0007669"/>
    <property type="project" value="TreeGrafter"/>
</dbReference>